<sequence>MAPAADAALPLPVDPTAPPSPPSPSGAGAGAAPASSDRPWYKYLFRTTFFFGGDPERAAARFAAFRHFDKMADTTVSREDIRAFVASDGVYGPRLAADETQATVRGLAGLLSGAAMASSMARRSGSVFPTAIIGALLGGVTGHLLADHVRGGFCGLVLHLMAGWPPWRAMFSDGVGPVLWGAHGRSGSPRTGRVACPTRVEEPRWSSCSLTPRFFVVLFRSPAATHRLPLLLPPPCSLQVASWALGTYKHDQVATRAALTAFVQQREQAPPSGATGGGASVASS</sequence>
<evidence type="ECO:0000313" key="2">
    <source>
        <dbReference type="Proteomes" id="UP000798662"/>
    </source>
</evidence>
<proteinExistence type="predicted"/>
<dbReference type="Proteomes" id="UP000798662">
    <property type="component" value="Chromosome 1"/>
</dbReference>
<comment type="caution">
    <text evidence="1">The sequence shown here is derived from an EMBL/GenBank/DDBJ whole genome shotgun (WGS) entry which is preliminary data.</text>
</comment>
<accession>A0ACC3BW00</accession>
<protein>
    <submittedName>
        <fullName evidence="1">Uncharacterized protein</fullName>
    </submittedName>
</protein>
<dbReference type="EMBL" id="CM020618">
    <property type="protein sequence ID" value="KAK1862082.1"/>
    <property type="molecule type" value="Genomic_DNA"/>
</dbReference>
<evidence type="ECO:0000313" key="1">
    <source>
        <dbReference type="EMBL" id="KAK1862082.1"/>
    </source>
</evidence>
<name>A0ACC3BW00_PYRYE</name>
<organism evidence="1 2">
    <name type="scientific">Pyropia yezoensis</name>
    <name type="common">Susabi-nori</name>
    <name type="synonym">Porphyra yezoensis</name>
    <dbReference type="NCBI Taxonomy" id="2788"/>
    <lineage>
        <taxon>Eukaryota</taxon>
        <taxon>Rhodophyta</taxon>
        <taxon>Bangiophyceae</taxon>
        <taxon>Bangiales</taxon>
        <taxon>Bangiaceae</taxon>
        <taxon>Pyropia</taxon>
    </lineage>
</organism>
<gene>
    <name evidence="1" type="ORF">I4F81_004658</name>
</gene>
<reference evidence="1" key="1">
    <citation type="submission" date="2019-11" db="EMBL/GenBank/DDBJ databases">
        <title>Nori genome reveals adaptations in red seaweeds to the harsh intertidal environment.</title>
        <authorList>
            <person name="Wang D."/>
            <person name="Mao Y."/>
        </authorList>
    </citation>
    <scope>NUCLEOTIDE SEQUENCE</scope>
    <source>
        <tissue evidence="1">Gametophyte</tissue>
    </source>
</reference>
<keyword evidence="2" id="KW-1185">Reference proteome</keyword>